<comment type="caution">
    <text evidence="1">The sequence shown here is derived from an EMBL/GenBank/DDBJ whole genome shotgun (WGS) entry which is preliminary data.</text>
</comment>
<organism evidence="1 2">
    <name type="scientific">Vaccinium darrowii</name>
    <dbReference type="NCBI Taxonomy" id="229202"/>
    <lineage>
        <taxon>Eukaryota</taxon>
        <taxon>Viridiplantae</taxon>
        <taxon>Streptophyta</taxon>
        <taxon>Embryophyta</taxon>
        <taxon>Tracheophyta</taxon>
        <taxon>Spermatophyta</taxon>
        <taxon>Magnoliopsida</taxon>
        <taxon>eudicotyledons</taxon>
        <taxon>Gunneridae</taxon>
        <taxon>Pentapetalae</taxon>
        <taxon>asterids</taxon>
        <taxon>Ericales</taxon>
        <taxon>Ericaceae</taxon>
        <taxon>Vaccinioideae</taxon>
        <taxon>Vaccinieae</taxon>
        <taxon>Vaccinium</taxon>
    </lineage>
</organism>
<gene>
    <name evidence="1" type="ORF">Vadar_017993</name>
</gene>
<protein>
    <submittedName>
        <fullName evidence="1">Uncharacterized protein</fullName>
    </submittedName>
</protein>
<name>A0ACB7ZDH0_9ERIC</name>
<reference evidence="1 2" key="1">
    <citation type="journal article" date="2021" name="Hortic Res">
        <title>High-quality reference genome and annotation aids understanding of berry development for evergreen blueberry (Vaccinium darrowii).</title>
        <authorList>
            <person name="Yu J."/>
            <person name="Hulse-Kemp A.M."/>
            <person name="Babiker E."/>
            <person name="Staton M."/>
        </authorList>
    </citation>
    <scope>NUCLEOTIDE SEQUENCE [LARGE SCALE GENOMIC DNA]</scope>
    <source>
        <strain evidence="2">cv. NJ 8807/NJ 8810</strain>
        <tissue evidence="1">Young leaf</tissue>
    </source>
</reference>
<evidence type="ECO:0000313" key="1">
    <source>
        <dbReference type="EMBL" id="KAH7863478.1"/>
    </source>
</evidence>
<keyword evidence="2" id="KW-1185">Reference proteome</keyword>
<dbReference type="Proteomes" id="UP000828048">
    <property type="component" value="Chromosome 12"/>
</dbReference>
<evidence type="ECO:0000313" key="2">
    <source>
        <dbReference type="Proteomes" id="UP000828048"/>
    </source>
</evidence>
<accession>A0ACB7ZDH0</accession>
<dbReference type="EMBL" id="CM037162">
    <property type="protein sequence ID" value="KAH7863478.1"/>
    <property type="molecule type" value="Genomic_DNA"/>
</dbReference>
<sequence>MKKKLNFSLQALKSCMLLTEFSLPSQGPKEACFCSFVGHPKKVAIEATLKKTRGRTREEEGRLCKKNAEQGCFSSHRSRRKESNG</sequence>
<proteinExistence type="predicted"/>